<evidence type="ECO:0000256" key="6">
    <source>
        <dbReference type="ARBA" id="ARBA00022741"/>
    </source>
</evidence>
<keyword evidence="16" id="KW-1185">Reference proteome</keyword>
<reference evidence="16" key="1">
    <citation type="submission" date="2017-02" db="EMBL/GenBank/DDBJ databases">
        <authorList>
            <person name="Varghese N."/>
            <person name="Submissions S."/>
        </authorList>
    </citation>
    <scope>NUCLEOTIDE SEQUENCE [LARGE SCALE GENOMIC DNA]</scope>
    <source>
        <strain evidence="16">ATCC BAA-73</strain>
    </source>
</reference>
<evidence type="ECO:0000256" key="5">
    <source>
        <dbReference type="ARBA" id="ARBA00022705"/>
    </source>
</evidence>
<dbReference type="STRING" id="142842.SAMN02745118_01836"/>
<dbReference type="GO" id="GO:0006260">
    <property type="term" value="P:DNA replication"/>
    <property type="evidence" value="ECO:0007669"/>
    <property type="project" value="UniProtKB-UniRule"/>
</dbReference>
<evidence type="ECO:0000256" key="7">
    <source>
        <dbReference type="ARBA" id="ARBA00022763"/>
    </source>
</evidence>
<evidence type="ECO:0000256" key="12">
    <source>
        <dbReference type="HAMAP-Rule" id="MF_00365"/>
    </source>
</evidence>
<dbReference type="HAMAP" id="MF_00365">
    <property type="entry name" value="RecF"/>
    <property type="match status" value="1"/>
</dbReference>
<dbReference type="GO" id="GO:0005524">
    <property type="term" value="F:ATP binding"/>
    <property type="evidence" value="ECO:0007669"/>
    <property type="project" value="UniProtKB-UniRule"/>
</dbReference>
<dbReference type="PROSITE" id="PS00617">
    <property type="entry name" value="RECF_1"/>
    <property type="match status" value="1"/>
</dbReference>
<dbReference type="GO" id="GO:0006302">
    <property type="term" value="P:double-strand break repair"/>
    <property type="evidence" value="ECO:0007669"/>
    <property type="project" value="TreeGrafter"/>
</dbReference>
<keyword evidence="6 12" id="KW-0547">Nucleotide-binding</keyword>
<dbReference type="PROSITE" id="PS00618">
    <property type="entry name" value="RECF_2"/>
    <property type="match status" value="1"/>
</dbReference>
<dbReference type="SUPFAM" id="SSF52540">
    <property type="entry name" value="P-loop containing nucleoside triphosphate hydrolases"/>
    <property type="match status" value="1"/>
</dbReference>
<dbReference type="NCBIfam" id="TIGR00611">
    <property type="entry name" value="recf"/>
    <property type="match status" value="1"/>
</dbReference>
<evidence type="ECO:0000256" key="9">
    <source>
        <dbReference type="ARBA" id="ARBA00023125"/>
    </source>
</evidence>
<accession>A0A1T4NK35</accession>
<dbReference type="PANTHER" id="PTHR32182">
    <property type="entry name" value="DNA REPLICATION AND REPAIR PROTEIN RECF"/>
    <property type="match status" value="1"/>
</dbReference>
<dbReference type="FunFam" id="1.20.1050.90:FF:000002">
    <property type="entry name" value="DNA replication and repair protein RecF"/>
    <property type="match status" value="1"/>
</dbReference>
<evidence type="ECO:0000259" key="14">
    <source>
        <dbReference type="Pfam" id="PF02463"/>
    </source>
</evidence>
<keyword evidence="11 12" id="KW-0742">SOS response</keyword>
<evidence type="ECO:0000256" key="10">
    <source>
        <dbReference type="ARBA" id="ARBA00023204"/>
    </source>
</evidence>
<keyword evidence="4 12" id="KW-0963">Cytoplasm</keyword>
<dbReference type="GO" id="GO:0009432">
    <property type="term" value="P:SOS response"/>
    <property type="evidence" value="ECO:0007669"/>
    <property type="project" value="UniProtKB-UniRule"/>
</dbReference>
<keyword evidence="9 12" id="KW-0238">DNA-binding</keyword>
<comment type="subcellular location">
    <subcellularLocation>
        <location evidence="1 12 13">Cytoplasm</location>
    </subcellularLocation>
</comment>
<name>A0A1T4NK35_9FIRM</name>
<evidence type="ECO:0000256" key="2">
    <source>
        <dbReference type="ARBA" id="ARBA00008016"/>
    </source>
</evidence>
<keyword evidence="5 12" id="KW-0235">DNA replication</keyword>
<evidence type="ECO:0000256" key="13">
    <source>
        <dbReference type="RuleBase" id="RU000578"/>
    </source>
</evidence>
<evidence type="ECO:0000256" key="4">
    <source>
        <dbReference type="ARBA" id="ARBA00022490"/>
    </source>
</evidence>
<evidence type="ECO:0000256" key="11">
    <source>
        <dbReference type="ARBA" id="ARBA00023236"/>
    </source>
</evidence>
<proteinExistence type="inferred from homology"/>
<dbReference type="Pfam" id="PF02463">
    <property type="entry name" value="SMC_N"/>
    <property type="match status" value="1"/>
</dbReference>
<dbReference type="Gene3D" id="3.40.50.300">
    <property type="entry name" value="P-loop containing nucleotide triphosphate hydrolases"/>
    <property type="match status" value="1"/>
</dbReference>
<protein>
    <recommendedName>
        <fullName evidence="3 12">DNA replication and repair protein RecF</fullName>
    </recommendedName>
</protein>
<dbReference type="CDD" id="cd03242">
    <property type="entry name" value="ABC_RecF"/>
    <property type="match status" value="1"/>
</dbReference>
<evidence type="ECO:0000256" key="8">
    <source>
        <dbReference type="ARBA" id="ARBA00022840"/>
    </source>
</evidence>
<dbReference type="InterPro" id="IPR042174">
    <property type="entry name" value="RecF_2"/>
</dbReference>
<dbReference type="InterPro" id="IPR027417">
    <property type="entry name" value="P-loop_NTPase"/>
</dbReference>
<dbReference type="GO" id="GO:0000731">
    <property type="term" value="P:DNA synthesis involved in DNA repair"/>
    <property type="evidence" value="ECO:0007669"/>
    <property type="project" value="TreeGrafter"/>
</dbReference>
<dbReference type="InterPro" id="IPR018078">
    <property type="entry name" value="DNA-binding_RecF_CS"/>
</dbReference>
<gene>
    <name evidence="12" type="primary">recF</name>
    <name evidence="15" type="ORF">SAMN02745118_01836</name>
</gene>
<dbReference type="AlphaFoldDB" id="A0A1T4NK35"/>
<keyword evidence="10 12" id="KW-0234">DNA repair</keyword>
<dbReference type="GO" id="GO:0003697">
    <property type="term" value="F:single-stranded DNA binding"/>
    <property type="evidence" value="ECO:0007669"/>
    <property type="project" value="UniProtKB-UniRule"/>
</dbReference>
<dbReference type="GO" id="GO:0005737">
    <property type="term" value="C:cytoplasm"/>
    <property type="evidence" value="ECO:0007669"/>
    <property type="project" value="UniProtKB-SubCell"/>
</dbReference>
<feature type="binding site" evidence="12">
    <location>
        <begin position="30"/>
        <end position="37"/>
    </location>
    <ligand>
        <name>ATP</name>
        <dbReference type="ChEBI" id="CHEBI:30616"/>
    </ligand>
</feature>
<dbReference type="InterPro" id="IPR001238">
    <property type="entry name" value="DNA-binding_RecF"/>
</dbReference>
<keyword evidence="8 12" id="KW-0067">ATP-binding</keyword>
<organism evidence="15 16">
    <name type="scientific">Selenihalanaerobacter shriftii</name>
    <dbReference type="NCBI Taxonomy" id="142842"/>
    <lineage>
        <taxon>Bacteria</taxon>
        <taxon>Bacillati</taxon>
        <taxon>Bacillota</taxon>
        <taxon>Clostridia</taxon>
        <taxon>Halanaerobiales</taxon>
        <taxon>Halobacteroidaceae</taxon>
        <taxon>Selenihalanaerobacter</taxon>
    </lineage>
</organism>
<comment type="function">
    <text evidence="12 13">The RecF protein is involved in DNA metabolism; it is required for DNA replication and normal SOS inducibility. RecF binds preferentially to single-stranded, linear DNA. It also seems to bind ATP.</text>
</comment>
<dbReference type="EMBL" id="FUWM01000015">
    <property type="protein sequence ID" value="SJZ79634.1"/>
    <property type="molecule type" value="Genomic_DNA"/>
</dbReference>
<dbReference type="InterPro" id="IPR003395">
    <property type="entry name" value="RecF/RecN/SMC_N"/>
</dbReference>
<dbReference type="PANTHER" id="PTHR32182:SF0">
    <property type="entry name" value="DNA REPLICATION AND REPAIR PROTEIN RECF"/>
    <property type="match status" value="1"/>
</dbReference>
<keyword evidence="7 12" id="KW-0227">DNA damage</keyword>
<evidence type="ECO:0000256" key="1">
    <source>
        <dbReference type="ARBA" id="ARBA00004496"/>
    </source>
</evidence>
<dbReference type="OrthoDB" id="9803889at2"/>
<comment type="similarity">
    <text evidence="2 12 13">Belongs to the RecF family.</text>
</comment>
<evidence type="ECO:0000313" key="15">
    <source>
        <dbReference type="EMBL" id="SJZ79634.1"/>
    </source>
</evidence>
<evidence type="ECO:0000256" key="3">
    <source>
        <dbReference type="ARBA" id="ARBA00020170"/>
    </source>
</evidence>
<feature type="domain" description="RecF/RecN/SMC N-terminal" evidence="14">
    <location>
        <begin position="2"/>
        <end position="365"/>
    </location>
</feature>
<dbReference type="Gene3D" id="1.20.1050.90">
    <property type="entry name" value="RecF/RecN/SMC, N-terminal domain"/>
    <property type="match status" value="1"/>
</dbReference>
<sequence length="372" mass="43546">MYLTDIYLNSFRNYNKLELNLNKNLNLFIGDNAQGKTNILESIYLLSTGDSHRTNIASEMVNWQKNKSYIKSNIYKNGQDFKIEVLIEGRRKKVKVNSNKLKKINNLIGYLNVVIFSPEDLRLVKGSPSKRRKFINLEISQINSYYRHNLKEYSKVLKQRNNLLKEIREKRSSKDMLKIWNQQLIELGSKIIAKRLETLDKLSILARLMHRKITDGLETLELNYDSTLDLDDTWSLEIIKNNFTERLSSNQEREIQRGVSLFGPHRDDILFNVNDINIRKFGSQGQQRTTALALKLAELEFMKSEIGEYPVLLLDDVFSELDNKRRNHLLKVIKNKIQTFITSTQLNKLNEIEDNMNLYKVKKGKVVKMKNG</sequence>
<evidence type="ECO:0000313" key="16">
    <source>
        <dbReference type="Proteomes" id="UP000190625"/>
    </source>
</evidence>
<dbReference type="Proteomes" id="UP000190625">
    <property type="component" value="Unassembled WGS sequence"/>
</dbReference>